<proteinExistence type="inferred from homology"/>
<dbReference type="PANTHER" id="PTHR11913">
    <property type="entry name" value="COFILIN-RELATED"/>
    <property type="match status" value="1"/>
</dbReference>
<evidence type="ECO:0000256" key="5">
    <source>
        <dbReference type="ARBA" id="ARBA00032427"/>
    </source>
</evidence>
<comment type="caution">
    <text evidence="7">The sequence shown here is derived from an EMBL/GenBank/DDBJ whole genome shotgun (WGS) entry which is preliminary data.</text>
</comment>
<dbReference type="Pfam" id="PF00241">
    <property type="entry name" value="Cofilin_ADF"/>
    <property type="match status" value="1"/>
</dbReference>
<feature type="domain" description="ADF-H" evidence="6">
    <location>
        <begin position="3"/>
        <end position="107"/>
    </location>
</feature>
<sequence length="107" mass="12032">MVTDAVSVSPDCVSKFNELKLGKEIKWIVYQIADNGKEIVIEKTEPKSEESEEAQWNAFREYLINSKTKNKAGKEGPGARYAVYDVMYDAAAGSYGEGLRYVCLFFC</sequence>
<evidence type="ECO:0000256" key="1">
    <source>
        <dbReference type="ARBA" id="ARBA00004109"/>
    </source>
</evidence>
<dbReference type="GeneID" id="92007917"/>
<dbReference type="PROSITE" id="PS51263">
    <property type="entry name" value="ADF_H"/>
    <property type="match status" value="1"/>
</dbReference>
<dbReference type="Proteomes" id="UP001430584">
    <property type="component" value="Unassembled WGS sequence"/>
</dbReference>
<name>A0ABR3CRQ5_9PEZI</name>
<dbReference type="RefSeq" id="XP_066635415.1">
    <property type="nucleotide sequence ID" value="XM_066775296.1"/>
</dbReference>
<reference evidence="7 8" key="1">
    <citation type="submission" date="2024-02" db="EMBL/GenBank/DDBJ databases">
        <title>De novo assembly and annotation of 12 fungi associated with fruit tree decline syndrome in Ontario, Canada.</title>
        <authorList>
            <person name="Sulman M."/>
            <person name="Ellouze W."/>
            <person name="Ilyukhin E."/>
        </authorList>
    </citation>
    <scope>NUCLEOTIDE SEQUENCE [LARGE SCALE GENOMIC DNA]</scope>
    <source>
        <strain evidence="7 8">FDS-637</strain>
    </source>
</reference>
<gene>
    <name evidence="7" type="ORF">SLS55_003832</name>
</gene>
<evidence type="ECO:0000256" key="3">
    <source>
        <dbReference type="ARBA" id="ARBA00015630"/>
    </source>
</evidence>
<evidence type="ECO:0000256" key="2">
    <source>
        <dbReference type="ARBA" id="ARBA00006844"/>
    </source>
</evidence>
<keyword evidence="8" id="KW-1185">Reference proteome</keyword>
<accession>A0ABR3CRQ5</accession>
<dbReference type="Gene3D" id="3.40.20.10">
    <property type="entry name" value="Severin"/>
    <property type="match status" value="1"/>
</dbReference>
<dbReference type="InterPro" id="IPR017904">
    <property type="entry name" value="ADF/Cofilin"/>
</dbReference>
<comment type="subcellular location">
    <subcellularLocation>
        <location evidence="1">Nucleus matrix</location>
    </subcellularLocation>
</comment>
<evidence type="ECO:0000313" key="7">
    <source>
        <dbReference type="EMBL" id="KAL0262386.1"/>
    </source>
</evidence>
<evidence type="ECO:0000259" key="6">
    <source>
        <dbReference type="PROSITE" id="PS51263"/>
    </source>
</evidence>
<dbReference type="InterPro" id="IPR002108">
    <property type="entry name" value="ADF-H"/>
</dbReference>
<dbReference type="EMBL" id="JAJVCZ030000003">
    <property type="protein sequence ID" value="KAL0262386.1"/>
    <property type="molecule type" value="Genomic_DNA"/>
</dbReference>
<dbReference type="SUPFAM" id="SSF55753">
    <property type="entry name" value="Actin depolymerizing proteins"/>
    <property type="match status" value="1"/>
</dbReference>
<dbReference type="InterPro" id="IPR029006">
    <property type="entry name" value="ADF-H/Gelsolin-like_dom_sf"/>
</dbReference>
<comment type="similarity">
    <text evidence="2">Belongs to the actin-binding proteins ADF family.</text>
</comment>
<evidence type="ECO:0000256" key="4">
    <source>
        <dbReference type="ARBA" id="ARBA00023203"/>
    </source>
</evidence>
<evidence type="ECO:0000313" key="8">
    <source>
        <dbReference type="Proteomes" id="UP001430584"/>
    </source>
</evidence>
<keyword evidence="4" id="KW-0009">Actin-binding</keyword>
<protein>
    <recommendedName>
        <fullName evidence="3">Cofilin</fullName>
    </recommendedName>
    <alternativeName>
        <fullName evidence="5">Actin-depolymerizing factor 1</fullName>
    </alternativeName>
</protein>
<organism evidence="7 8">
    <name type="scientific">Diplodia seriata</name>
    <dbReference type="NCBI Taxonomy" id="420778"/>
    <lineage>
        <taxon>Eukaryota</taxon>
        <taxon>Fungi</taxon>
        <taxon>Dikarya</taxon>
        <taxon>Ascomycota</taxon>
        <taxon>Pezizomycotina</taxon>
        <taxon>Dothideomycetes</taxon>
        <taxon>Dothideomycetes incertae sedis</taxon>
        <taxon>Botryosphaeriales</taxon>
        <taxon>Botryosphaeriaceae</taxon>
        <taxon>Diplodia</taxon>
    </lineage>
</organism>